<comment type="subcellular location">
    <subcellularLocation>
        <location evidence="1 7">Cell membrane</location>
        <topology evidence="1 7">Multi-pass membrane protein</topology>
    </subcellularLocation>
</comment>
<dbReference type="PROSITE" id="PS50928">
    <property type="entry name" value="ABC_TM1"/>
    <property type="match status" value="1"/>
</dbReference>
<name>A0A078MQN4_9MICC</name>
<feature type="transmembrane region" description="Helical" evidence="7">
    <location>
        <begin position="256"/>
        <end position="278"/>
    </location>
</feature>
<organism evidence="10">
    <name type="scientific">Arthrobacter saudimassiliensis</name>
    <dbReference type="NCBI Taxonomy" id="1461584"/>
    <lineage>
        <taxon>Bacteria</taxon>
        <taxon>Bacillati</taxon>
        <taxon>Actinomycetota</taxon>
        <taxon>Actinomycetes</taxon>
        <taxon>Micrococcales</taxon>
        <taxon>Micrococcaceae</taxon>
        <taxon>Arthrobacter</taxon>
    </lineage>
</organism>
<feature type="compositionally biased region" description="Low complexity" evidence="8">
    <location>
        <begin position="40"/>
        <end position="54"/>
    </location>
</feature>
<feature type="transmembrane region" description="Helical" evidence="7">
    <location>
        <begin position="72"/>
        <end position="98"/>
    </location>
</feature>
<evidence type="ECO:0000259" key="9">
    <source>
        <dbReference type="PROSITE" id="PS50928"/>
    </source>
</evidence>
<dbReference type="Gene3D" id="1.10.3720.10">
    <property type="entry name" value="MetI-like"/>
    <property type="match status" value="1"/>
</dbReference>
<dbReference type="Pfam" id="PF00528">
    <property type="entry name" value="BPD_transp_1"/>
    <property type="match status" value="1"/>
</dbReference>
<evidence type="ECO:0000256" key="2">
    <source>
        <dbReference type="ARBA" id="ARBA00022448"/>
    </source>
</evidence>
<proteinExistence type="inferred from homology"/>
<accession>A0A078MQN4</accession>
<keyword evidence="5 7" id="KW-1133">Transmembrane helix</keyword>
<feature type="transmembrane region" description="Helical" evidence="7">
    <location>
        <begin position="313"/>
        <end position="332"/>
    </location>
</feature>
<feature type="region of interest" description="Disordered" evidence="8">
    <location>
        <begin position="1"/>
        <end position="21"/>
    </location>
</feature>
<feature type="domain" description="ABC transmembrane type-1" evidence="9">
    <location>
        <begin position="142"/>
        <end position="332"/>
    </location>
</feature>
<dbReference type="InterPro" id="IPR035906">
    <property type="entry name" value="MetI-like_sf"/>
</dbReference>
<evidence type="ECO:0000256" key="1">
    <source>
        <dbReference type="ARBA" id="ARBA00004651"/>
    </source>
</evidence>
<keyword evidence="4 7" id="KW-0812">Transmembrane</keyword>
<evidence type="ECO:0000256" key="8">
    <source>
        <dbReference type="SAM" id="MobiDB-lite"/>
    </source>
</evidence>
<protein>
    <submittedName>
        <fullName evidence="10">Glutathione transport system permease protein GsiD</fullName>
    </submittedName>
</protein>
<dbReference type="SUPFAM" id="SSF161098">
    <property type="entry name" value="MetI-like"/>
    <property type="match status" value="1"/>
</dbReference>
<evidence type="ECO:0000256" key="7">
    <source>
        <dbReference type="RuleBase" id="RU363032"/>
    </source>
</evidence>
<evidence type="ECO:0000256" key="4">
    <source>
        <dbReference type="ARBA" id="ARBA00022692"/>
    </source>
</evidence>
<dbReference type="Pfam" id="PF12911">
    <property type="entry name" value="OppC_N"/>
    <property type="match status" value="1"/>
</dbReference>
<evidence type="ECO:0000256" key="6">
    <source>
        <dbReference type="ARBA" id="ARBA00023136"/>
    </source>
</evidence>
<dbReference type="InterPro" id="IPR000515">
    <property type="entry name" value="MetI-like"/>
</dbReference>
<feature type="transmembrane region" description="Helical" evidence="7">
    <location>
        <begin position="206"/>
        <end position="225"/>
    </location>
</feature>
<keyword evidence="2 7" id="KW-0813">Transport</keyword>
<evidence type="ECO:0000256" key="3">
    <source>
        <dbReference type="ARBA" id="ARBA00022475"/>
    </source>
</evidence>
<dbReference type="AlphaFoldDB" id="A0A078MQN4"/>
<feature type="region of interest" description="Disordered" evidence="8">
    <location>
        <begin position="34"/>
        <end position="55"/>
    </location>
</feature>
<keyword evidence="6 7" id="KW-0472">Membrane</keyword>
<dbReference type="InterPro" id="IPR025966">
    <property type="entry name" value="OppC_N"/>
</dbReference>
<feature type="compositionally biased region" description="Polar residues" evidence="8">
    <location>
        <begin position="1"/>
        <end position="17"/>
    </location>
</feature>
<comment type="similarity">
    <text evidence="7">Belongs to the binding-protein-dependent transport system permease family.</text>
</comment>
<dbReference type="CDD" id="cd06261">
    <property type="entry name" value="TM_PBP2"/>
    <property type="match status" value="1"/>
</dbReference>
<sequence>MTENTSPSRAQPGSVGSNPEAAAMVLQNSGLEAGQAGTRPDAVAPAGGPAPTAAKSQGRLVLERFLRHKGALVGMAMLLFVMLLSFTSIGVGPIPGWWKYNFSEVMPIAEGGPTLSWTGLGDHPFGQDTLGRDYFAMTMRGTQISLIIAFMVGIVSTIVGTIVGAFAGYFRGFTEAVLMRLTDVVITIPLLVVAAVLAAMVSRYGIVVFAIFLGLISWTSLARLVRGEFLSLREKEFVEAAKSVGAGSGRIIFKHILPNTIGVIIVFATLAISSAILLETSLSFLGLGVQPPDTSLGRLINENRSAMTTRPWLFLWPGLFIVTIALAVNFIGDGLRDAFDPRQTRIKQ</sequence>
<keyword evidence="3" id="KW-1003">Cell membrane</keyword>
<feature type="transmembrane region" description="Helical" evidence="7">
    <location>
        <begin position="144"/>
        <end position="169"/>
    </location>
</feature>
<evidence type="ECO:0000313" key="10">
    <source>
        <dbReference type="EMBL" id="CEA08604.1"/>
    </source>
</evidence>
<dbReference type="PATRIC" id="fig|1461584.3.peg.1936"/>
<dbReference type="GO" id="GO:0005886">
    <property type="term" value="C:plasma membrane"/>
    <property type="evidence" value="ECO:0007669"/>
    <property type="project" value="UniProtKB-SubCell"/>
</dbReference>
<dbReference type="GO" id="GO:0055085">
    <property type="term" value="P:transmembrane transport"/>
    <property type="evidence" value="ECO:0007669"/>
    <property type="project" value="InterPro"/>
</dbReference>
<dbReference type="PANTHER" id="PTHR43386:SF1">
    <property type="entry name" value="D,D-DIPEPTIDE TRANSPORT SYSTEM PERMEASE PROTEIN DDPC-RELATED"/>
    <property type="match status" value="1"/>
</dbReference>
<dbReference type="PANTHER" id="PTHR43386">
    <property type="entry name" value="OLIGOPEPTIDE TRANSPORT SYSTEM PERMEASE PROTEIN APPC"/>
    <property type="match status" value="1"/>
</dbReference>
<feature type="transmembrane region" description="Helical" evidence="7">
    <location>
        <begin position="181"/>
        <end position="200"/>
    </location>
</feature>
<gene>
    <name evidence="10" type="primary">gsiD_2</name>
    <name evidence="10" type="ORF">BN1051_01960</name>
</gene>
<dbReference type="InterPro" id="IPR050366">
    <property type="entry name" value="BP-dependent_transpt_permease"/>
</dbReference>
<evidence type="ECO:0000256" key="5">
    <source>
        <dbReference type="ARBA" id="ARBA00022989"/>
    </source>
</evidence>
<dbReference type="EMBL" id="LN483071">
    <property type="protein sequence ID" value="CEA08604.1"/>
    <property type="molecule type" value="Genomic_DNA"/>
</dbReference>
<reference evidence="10" key="1">
    <citation type="submission" date="2014-07" db="EMBL/GenBank/DDBJ databases">
        <authorList>
            <person name="Urmite Genomes Urmite Genomes"/>
        </authorList>
    </citation>
    <scope>NUCLEOTIDE SEQUENCE</scope>
    <source>
        <strain evidence="10">11W110_air</strain>
    </source>
</reference>